<dbReference type="InterPro" id="IPR002646">
    <property type="entry name" value="PolA_pol_head_dom"/>
</dbReference>
<keyword evidence="7" id="KW-0460">Magnesium</keyword>
<keyword evidence="5" id="KW-0479">Metal-binding</keyword>
<evidence type="ECO:0000313" key="11">
    <source>
        <dbReference type="EMBL" id="NIA71648.1"/>
    </source>
</evidence>
<dbReference type="RefSeq" id="WP_167229510.1">
    <property type="nucleotide sequence ID" value="NZ_JAAQPH010000024.1"/>
</dbReference>
<sequence length="426" mass="46507">MFQPQRLELQDWMIAPESRRVMAALAAGGSEVRFVGGCVRDALAGRPVKDVDIATPDEPVVVMALLRDAGIKVVPTGLDHGTVTAVAGHKPFEITTLREDLETDGRRAKVAFTDDWLADASRRDLTFNALSCTAEGQLFDPFDGRADLEAGRVRFVGDAKARIQEDYLRLLRFFRFQAHYGRIPPEEGVLAVMSALAPQLKTLSGERLRQEFLKLLAAEDPLPVLWVMKDHAILDAFLPEIVDLDVLSRLLAIDSIAVDSTGSAEPILRLAALLPPDRDAAVAVARRLRLSGIDSETLRRLAAPAQDLEQARLALDPLAERPAIRAALRGALYRHGAACVKDDLLMQTARRQASSEVLQSALAEVAAWRPRTFPLSGSDVLALGIPAGPQVGGLLRQVEDWWTAADFAPDRAACLAELHRRHAEVS</sequence>
<evidence type="ECO:0000256" key="1">
    <source>
        <dbReference type="ARBA" id="ARBA00001946"/>
    </source>
</evidence>
<dbReference type="GO" id="GO:0000166">
    <property type="term" value="F:nucleotide binding"/>
    <property type="evidence" value="ECO:0007669"/>
    <property type="project" value="UniProtKB-KW"/>
</dbReference>
<keyword evidence="3" id="KW-0819">tRNA processing</keyword>
<evidence type="ECO:0000259" key="10">
    <source>
        <dbReference type="Pfam" id="PF12627"/>
    </source>
</evidence>
<keyword evidence="2 8" id="KW-0808">Transferase</keyword>
<reference evidence="11" key="1">
    <citation type="submission" date="2020-03" db="EMBL/GenBank/DDBJ databases">
        <title>Genome of Pelagibius litoralis DSM 21314T.</title>
        <authorList>
            <person name="Wang G."/>
        </authorList>
    </citation>
    <scope>NUCLEOTIDE SEQUENCE</scope>
    <source>
        <strain evidence="11">DSM 21314</strain>
    </source>
</reference>
<keyword evidence="12" id="KW-1185">Reference proteome</keyword>
<keyword evidence="4" id="KW-0548">Nucleotidyltransferase</keyword>
<comment type="similarity">
    <text evidence="8">Belongs to the tRNA nucleotidyltransferase/poly(A) polymerase family.</text>
</comment>
<dbReference type="Proteomes" id="UP000761264">
    <property type="component" value="Unassembled WGS sequence"/>
</dbReference>
<evidence type="ECO:0000256" key="4">
    <source>
        <dbReference type="ARBA" id="ARBA00022695"/>
    </source>
</evidence>
<dbReference type="EMBL" id="JAAQPH010000024">
    <property type="protein sequence ID" value="NIA71648.1"/>
    <property type="molecule type" value="Genomic_DNA"/>
</dbReference>
<accession>A0A967F253</accession>
<evidence type="ECO:0000256" key="8">
    <source>
        <dbReference type="RuleBase" id="RU003953"/>
    </source>
</evidence>
<feature type="domain" description="Poly A polymerase head" evidence="9">
    <location>
        <begin position="33"/>
        <end position="154"/>
    </location>
</feature>
<gene>
    <name evidence="11" type="ORF">HBA54_23940</name>
</gene>
<evidence type="ECO:0000313" key="12">
    <source>
        <dbReference type="Proteomes" id="UP000761264"/>
    </source>
</evidence>
<dbReference type="InterPro" id="IPR032828">
    <property type="entry name" value="PolyA_RNA-bd"/>
</dbReference>
<evidence type="ECO:0000256" key="7">
    <source>
        <dbReference type="ARBA" id="ARBA00022842"/>
    </source>
</evidence>
<dbReference type="Gene3D" id="3.30.460.10">
    <property type="entry name" value="Beta Polymerase, domain 2"/>
    <property type="match status" value="1"/>
</dbReference>
<keyword evidence="6" id="KW-0547">Nucleotide-binding</keyword>
<comment type="cofactor">
    <cofactor evidence="1">
        <name>Mg(2+)</name>
        <dbReference type="ChEBI" id="CHEBI:18420"/>
    </cofactor>
</comment>
<dbReference type="CDD" id="cd05398">
    <property type="entry name" value="NT_ClassII-CCAase"/>
    <property type="match status" value="1"/>
</dbReference>
<dbReference type="SUPFAM" id="SSF81301">
    <property type="entry name" value="Nucleotidyltransferase"/>
    <property type="match status" value="1"/>
</dbReference>
<dbReference type="PANTHER" id="PTHR46173:SF1">
    <property type="entry name" value="CCA TRNA NUCLEOTIDYLTRANSFERASE 1, MITOCHONDRIAL"/>
    <property type="match status" value="1"/>
</dbReference>
<dbReference type="GO" id="GO:0016779">
    <property type="term" value="F:nucleotidyltransferase activity"/>
    <property type="evidence" value="ECO:0007669"/>
    <property type="project" value="UniProtKB-KW"/>
</dbReference>
<dbReference type="Pfam" id="PF12627">
    <property type="entry name" value="PolyA_pol_RNAbd"/>
    <property type="match status" value="1"/>
</dbReference>
<dbReference type="PANTHER" id="PTHR46173">
    <property type="entry name" value="CCA TRNA NUCLEOTIDYLTRANSFERASE 1, MITOCHONDRIAL"/>
    <property type="match status" value="1"/>
</dbReference>
<evidence type="ECO:0000256" key="3">
    <source>
        <dbReference type="ARBA" id="ARBA00022694"/>
    </source>
</evidence>
<comment type="caution">
    <text evidence="11">The sequence shown here is derived from an EMBL/GenBank/DDBJ whole genome shotgun (WGS) entry which is preliminary data.</text>
</comment>
<dbReference type="SUPFAM" id="SSF81891">
    <property type="entry name" value="Poly A polymerase C-terminal region-like"/>
    <property type="match status" value="1"/>
</dbReference>
<proteinExistence type="inferred from homology"/>
<dbReference type="AlphaFoldDB" id="A0A967F253"/>
<name>A0A967F253_9PROT</name>
<evidence type="ECO:0000259" key="9">
    <source>
        <dbReference type="Pfam" id="PF01743"/>
    </source>
</evidence>
<dbReference type="GO" id="GO:0008033">
    <property type="term" value="P:tRNA processing"/>
    <property type="evidence" value="ECO:0007669"/>
    <property type="project" value="UniProtKB-KW"/>
</dbReference>
<dbReference type="GO" id="GO:0046872">
    <property type="term" value="F:metal ion binding"/>
    <property type="evidence" value="ECO:0007669"/>
    <property type="project" value="UniProtKB-KW"/>
</dbReference>
<dbReference type="InterPro" id="IPR050264">
    <property type="entry name" value="Bact_CCA-adding_enz_type3_sf"/>
</dbReference>
<evidence type="ECO:0000256" key="2">
    <source>
        <dbReference type="ARBA" id="ARBA00022679"/>
    </source>
</evidence>
<feature type="domain" description="tRNA nucleotidyltransferase/poly(A) polymerase RNA and SrmB- binding" evidence="10">
    <location>
        <begin position="186"/>
        <end position="241"/>
    </location>
</feature>
<dbReference type="Pfam" id="PF01743">
    <property type="entry name" value="PolyA_pol"/>
    <property type="match status" value="1"/>
</dbReference>
<dbReference type="InterPro" id="IPR043519">
    <property type="entry name" value="NT_sf"/>
</dbReference>
<organism evidence="11 12">
    <name type="scientific">Pelagibius litoralis</name>
    <dbReference type="NCBI Taxonomy" id="374515"/>
    <lineage>
        <taxon>Bacteria</taxon>
        <taxon>Pseudomonadati</taxon>
        <taxon>Pseudomonadota</taxon>
        <taxon>Alphaproteobacteria</taxon>
        <taxon>Rhodospirillales</taxon>
        <taxon>Rhodovibrionaceae</taxon>
        <taxon>Pelagibius</taxon>
    </lineage>
</organism>
<dbReference type="GO" id="GO:0000049">
    <property type="term" value="F:tRNA binding"/>
    <property type="evidence" value="ECO:0007669"/>
    <property type="project" value="TreeGrafter"/>
</dbReference>
<keyword evidence="8" id="KW-0694">RNA-binding</keyword>
<evidence type="ECO:0000256" key="5">
    <source>
        <dbReference type="ARBA" id="ARBA00022723"/>
    </source>
</evidence>
<evidence type="ECO:0000256" key="6">
    <source>
        <dbReference type="ARBA" id="ARBA00022741"/>
    </source>
</evidence>
<protein>
    <submittedName>
        <fullName evidence="11">CCA tRNA nucleotidyltransferase</fullName>
    </submittedName>
</protein>
<dbReference type="Gene3D" id="1.10.3090.10">
    <property type="entry name" value="cca-adding enzyme, domain 2"/>
    <property type="match status" value="1"/>
</dbReference>